<dbReference type="KEGG" id="nkf:Nkreftii_002197"/>
<name>A0A7S8FEL9_9BACT</name>
<gene>
    <name evidence="4" type="ORF">Nkreftii_002197</name>
</gene>
<dbReference type="PANTHER" id="PTHR34977:SF1">
    <property type="entry name" value="UPF0337 PROTEIN YJBJ"/>
    <property type="match status" value="1"/>
</dbReference>
<dbReference type="Gene3D" id="1.10.1470.10">
    <property type="entry name" value="YjbJ"/>
    <property type="match status" value="1"/>
</dbReference>
<proteinExistence type="inferred from homology"/>
<sequence length="120" mass="13724">MNIYRKLVATLVVAGGTLIGTQSFAVTAPVWGSAMNEQGSAHVVPVVNDDQLKGNWKQFKGELKKKWADLTDDDLLYIEGRTDKLEGKIQERYGDKEEEVKKWVDEWFERHDVQGRSRTK</sequence>
<evidence type="ECO:0000259" key="3">
    <source>
        <dbReference type="Pfam" id="PF05532"/>
    </source>
</evidence>
<dbReference type="EMBL" id="CP047423">
    <property type="protein sequence ID" value="QPD04423.1"/>
    <property type="molecule type" value="Genomic_DNA"/>
</dbReference>
<feature type="chain" id="PRO_5033019230" evidence="2">
    <location>
        <begin position="26"/>
        <end position="120"/>
    </location>
</feature>
<evidence type="ECO:0000256" key="2">
    <source>
        <dbReference type="SAM" id="SignalP"/>
    </source>
</evidence>
<dbReference type="InterPro" id="IPR008462">
    <property type="entry name" value="CsbD"/>
</dbReference>
<dbReference type="InterPro" id="IPR036629">
    <property type="entry name" value="YjbJ_sf"/>
</dbReference>
<evidence type="ECO:0000313" key="4">
    <source>
        <dbReference type="EMBL" id="QPD04423.1"/>
    </source>
</evidence>
<dbReference type="AlphaFoldDB" id="A0A7S8FEL9"/>
<comment type="similarity">
    <text evidence="1">Belongs to the UPF0337 (CsbD) family.</text>
</comment>
<evidence type="ECO:0000313" key="5">
    <source>
        <dbReference type="Proteomes" id="UP000593737"/>
    </source>
</evidence>
<keyword evidence="2" id="KW-0732">Signal</keyword>
<accession>A0A7S8FEL9</accession>
<dbReference type="PANTHER" id="PTHR34977">
    <property type="entry name" value="UPF0337 PROTEIN YJBJ"/>
    <property type="match status" value="1"/>
</dbReference>
<organism evidence="4 5">
    <name type="scientific">Candidatus Nitrospira kreftii</name>
    <dbReference type="NCBI Taxonomy" id="2652173"/>
    <lineage>
        <taxon>Bacteria</taxon>
        <taxon>Pseudomonadati</taxon>
        <taxon>Nitrospirota</taxon>
        <taxon>Nitrospiria</taxon>
        <taxon>Nitrospirales</taxon>
        <taxon>Nitrospiraceae</taxon>
        <taxon>Nitrospira</taxon>
    </lineage>
</organism>
<protein>
    <submittedName>
        <fullName evidence="4">Putative stress response protein (Modular protein)</fullName>
    </submittedName>
</protein>
<reference evidence="4 5" key="1">
    <citation type="journal article" date="2020" name="ISME J.">
        <title>Enrichment and physiological characterization of a novel comammox Nitrospira indicates ammonium inhibition of complete nitrification.</title>
        <authorList>
            <person name="Sakoula D."/>
            <person name="Koch H."/>
            <person name="Frank J."/>
            <person name="Jetten M.S.M."/>
            <person name="van Kessel M.A.H.J."/>
            <person name="Lucker S."/>
        </authorList>
    </citation>
    <scope>NUCLEOTIDE SEQUENCE [LARGE SCALE GENOMIC DNA]</scope>
    <source>
        <strain evidence="4">Comreactor17</strain>
    </source>
</reference>
<feature type="signal peptide" evidence="2">
    <location>
        <begin position="1"/>
        <end position="25"/>
    </location>
</feature>
<dbReference type="InterPro" id="IPR050423">
    <property type="entry name" value="UPF0337_stress_rsp"/>
</dbReference>
<feature type="domain" description="CsbD-like" evidence="3">
    <location>
        <begin position="50"/>
        <end position="102"/>
    </location>
</feature>
<evidence type="ECO:0000256" key="1">
    <source>
        <dbReference type="ARBA" id="ARBA00009129"/>
    </source>
</evidence>
<dbReference type="Pfam" id="PF05532">
    <property type="entry name" value="CsbD"/>
    <property type="match status" value="1"/>
</dbReference>
<dbReference type="SUPFAM" id="SSF69047">
    <property type="entry name" value="Hypothetical protein YjbJ"/>
    <property type="match status" value="1"/>
</dbReference>
<dbReference type="Proteomes" id="UP000593737">
    <property type="component" value="Chromosome"/>
</dbReference>